<evidence type="ECO:0000256" key="7">
    <source>
        <dbReference type="ARBA" id="ARBA00022989"/>
    </source>
</evidence>
<dbReference type="AlphaFoldDB" id="A0A1X2GJP2"/>
<evidence type="ECO:0000313" key="16">
    <source>
        <dbReference type="Proteomes" id="UP000242146"/>
    </source>
</evidence>
<evidence type="ECO:0000256" key="6">
    <source>
        <dbReference type="ARBA" id="ARBA00022692"/>
    </source>
</evidence>
<feature type="transmembrane region" description="Helical" evidence="14">
    <location>
        <begin position="231"/>
        <end position="250"/>
    </location>
</feature>
<keyword evidence="12" id="KW-0012">Acyltransferase</keyword>
<gene>
    <name evidence="15" type="ORF">DM01DRAFT_1335490</name>
</gene>
<dbReference type="OrthoDB" id="406287at2759"/>
<keyword evidence="7 14" id="KW-1133">Transmembrane helix</keyword>
<accession>A0A1X2GJP2</accession>
<evidence type="ECO:0000256" key="11">
    <source>
        <dbReference type="ARBA" id="ARBA00023264"/>
    </source>
</evidence>
<evidence type="ECO:0000256" key="3">
    <source>
        <dbReference type="ARBA" id="ARBA00019082"/>
    </source>
</evidence>
<keyword evidence="5" id="KW-0808">Transferase</keyword>
<evidence type="ECO:0000256" key="9">
    <source>
        <dbReference type="ARBA" id="ARBA00023136"/>
    </source>
</evidence>
<reference evidence="15 16" key="1">
    <citation type="submission" date="2016-07" db="EMBL/GenBank/DDBJ databases">
        <title>Pervasive Adenine N6-methylation of Active Genes in Fungi.</title>
        <authorList>
            <consortium name="DOE Joint Genome Institute"/>
            <person name="Mondo S.J."/>
            <person name="Dannebaum R.O."/>
            <person name="Kuo R.C."/>
            <person name="Labutti K."/>
            <person name="Haridas S."/>
            <person name="Kuo A."/>
            <person name="Salamov A."/>
            <person name="Ahrendt S.R."/>
            <person name="Lipzen A."/>
            <person name="Sullivan W."/>
            <person name="Andreopoulos W.B."/>
            <person name="Clum A."/>
            <person name="Lindquist E."/>
            <person name="Daum C."/>
            <person name="Ramamoorthy G.K."/>
            <person name="Gryganskyi A."/>
            <person name="Culley D."/>
            <person name="Magnuson J.K."/>
            <person name="James T.Y."/>
            <person name="O'Malley M.A."/>
            <person name="Stajich J.E."/>
            <person name="Spatafora J.W."/>
            <person name="Visel A."/>
            <person name="Grigoriev I.V."/>
        </authorList>
    </citation>
    <scope>NUCLEOTIDE SEQUENCE [LARGE SCALE GENOMIC DNA]</scope>
    <source>
        <strain evidence="15 16">NRRL 3301</strain>
    </source>
</reference>
<protein>
    <recommendedName>
        <fullName evidence="3">Glycerophosphocholine acyltransferase 1</fullName>
    </recommendedName>
</protein>
<evidence type="ECO:0000256" key="8">
    <source>
        <dbReference type="ARBA" id="ARBA00023098"/>
    </source>
</evidence>
<proteinExistence type="inferred from homology"/>
<evidence type="ECO:0000256" key="13">
    <source>
        <dbReference type="SAM" id="Coils"/>
    </source>
</evidence>
<dbReference type="GO" id="GO:0016746">
    <property type="term" value="F:acyltransferase activity"/>
    <property type="evidence" value="ECO:0007669"/>
    <property type="project" value="UniProtKB-KW"/>
</dbReference>
<dbReference type="Proteomes" id="UP000242146">
    <property type="component" value="Unassembled WGS sequence"/>
</dbReference>
<keyword evidence="8" id="KW-0443">Lipid metabolism</keyword>
<dbReference type="GO" id="GO:0006656">
    <property type="term" value="P:phosphatidylcholine biosynthetic process"/>
    <property type="evidence" value="ECO:0007669"/>
    <property type="project" value="TreeGrafter"/>
</dbReference>
<comment type="subcellular location">
    <subcellularLocation>
        <location evidence="1">Membrane</location>
        <topology evidence="1">Multi-pass membrane protein</topology>
    </subcellularLocation>
</comment>
<keyword evidence="13" id="KW-0175">Coiled coil</keyword>
<feature type="transmembrane region" description="Helical" evidence="14">
    <location>
        <begin position="172"/>
        <end position="194"/>
    </location>
</feature>
<dbReference type="PANTHER" id="PTHR31201:SF1">
    <property type="entry name" value="GLYCEROPHOSPHOCHOLINE ACYLTRANSFERASE 1"/>
    <property type="match status" value="1"/>
</dbReference>
<keyword evidence="16" id="KW-1185">Reference proteome</keyword>
<comment type="similarity">
    <text evidence="2">Belongs to the GPC1 family.</text>
</comment>
<keyword evidence="10" id="KW-0594">Phospholipid biosynthesis</keyword>
<evidence type="ECO:0000256" key="12">
    <source>
        <dbReference type="ARBA" id="ARBA00023315"/>
    </source>
</evidence>
<comment type="caution">
    <text evidence="15">The sequence shown here is derived from an EMBL/GenBank/DDBJ whole genome shotgun (WGS) entry which is preliminary data.</text>
</comment>
<feature type="coiled-coil region" evidence="13">
    <location>
        <begin position="54"/>
        <end position="100"/>
    </location>
</feature>
<keyword evidence="6 14" id="KW-0812">Transmembrane</keyword>
<keyword evidence="4" id="KW-0444">Lipid biosynthesis</keyword>
<feature type="transmembrane region" description="Helical" evidence="14">
    <location>
        <begin position="343"/>
        <end position="365"/>
    </location>
</feature>
<evidence type="ECO:0000256" key="10">
    <source>
        <dbReference type="ARBA" id="ARBA00023209"/>
    </source>
</evidence>
<evidence type="ECO:0000256" key="4">
    <source>
        <dbReference type="ARBA" id="ARBA00022516"/>
    </source>
</evidence>
<feature type="transmembrane region" description="Helical" evidence="14">
    <location>
        <begin position="283"/>
        <end position="303"/>
    </location>
</feature>
<evidence type="ECO:0000313" key="15">
    <source>
        <dbReference type="EMBL" id="ORX55194.1"/>
    </source>
</evidence>
<dbReference type="Pfam" id="PF10998">
    <property type="entry name" value="DUF2838"/>
    <property type="match status" value="1"/>
</dbReference>
<dbReference type="PANTHER" id="PTHR31201">
    <property type="entry name" value="OS01G0585100 PROTEIN"/>
    <property type="match status" value="1"/>
</dbReference>
<evidence type="ECO:0000256" key="1">
    <source>
        <dbReference type="ARBA" id="ARBA00004141"/>
    </source>
</evidence>
<sequence>MTTTAAYDNGSSSDLDHDDVLFQNDLDTIDEWTATTHLLSENDFDMIDLLSTALDQVTLQLNQKRRDLQKKSSEWTTKTKDRIKAQTTKLEQRRDTLRGKLVARYESLNARMNRDAETVRLRDKISFVVGVGNACITPALTARAPTWVPLFYTLQSSYLLTLRAMIYRYRGWHYFIFDLCYFVNAMTLLFVWLMPSSRPLFLATYTLTSGPVAWAIITWRNSLVFHSLDKVTSVFIHIFPALVTYVIRWLPEIHPDTAVGQAYRDQRFPALHAPVYMTFKETMVYSTCAYLVWQALYYVFIMVRRREKVESGLRVTSYSWLLNDQSAKPSLLKRVAYTFGPQYKAYMFMLIQLIYNILTCIPTYFMFKHFALHTIFLCAMFAASVWNGSCYYMEVFSRRYQLEIEQAVSPRQTAPKESSKQD</sequence>
<keyword evidence="9 14" id="KW-0472">Membrane</keyword>
<feature type="transmembrane region" description="Helical" evidence="14">
    <location>
        <begin position="371"/>
        <end position="392"/>
    </location>
</feature>
<dbReference type="InterPro" id="IPR021261">
    <property type="entry name" value="GPCAT"/>
</dbReference>
<name>A0A1X2GJP2_9FUNG</name>
<evidence type="ECO:0000256" key="2">
    <source>
        <dbReference type="ARBA" id="ARBA00006675"/>
    </source>
</evidence>
<dbReference type="EMBL" id="MCGT01000012">
    <property type="protein sequence ID" value="ORX55194.1"/>
    <property type="molecule type" value="Genomic_DNA"/>
</dbReference>
<dbReference type="GO" id="GO:0016020">
    <property type="term" value="C:membrane"/>
    <property type="evidence" value="ECO:0007669"/>
    <property type="project" value="UniProtKB-SubCell"/>
</dbReference>
<organism evidence="15 16">
    <name type="scientific">Hesseltinella vesiculosa</name>
    <dbReference type="NCBI Taxonomy" id="101127"/>
    <lineage>
        <taxon>Eukaryota</taxon>
        <taxon>Fungi</taxon>
        <taxon>Fungi incertae sedis</taxon>
        <taxon>Mucoromycota</taxon>
        <taxon>Mucoromycotina</taxon>
        <taxon>Mucoromycetes</taxon>
        <taxon>Mucorales</taxon>
        <taxon>Cunninghamellaceae</taxon>
        <taxon>Hesseltinella</taxon>
    </lineage>
</organism>
<evidence type="ECO:0000256" key="5">
    <source>
        <dbReference type="ARBA" id="ARBA00022679"/>
    </source>
</evidence>
<feature type="transmembrane region" description="Helical" evidence="14">
    <location>
        <begin position="200"/>
        <end position="219"/>
    </location>
</feature>
<keyword evidence="11" id="KW-1208">Phospholipid metabolism</keyword>
<evidence type="ECO:0000256" key="14">
    <source>
        <dbReference type="SAM" id="Phobius"/>
    </source>
</evidence>